<feature type="transmembrane region" description="Helical" evidence="1">
    <location>
        <begin position="71"/>
        <end position="92"/>
    </location>
</feature>
<protein>
    <submittedName>
        <fullName evidence="2">HdeD family acid-resistance protein</fullName>
    </submittedName>
</protein>
<comment type="caution">
    <text evidence="2">The sequence shown here is derived from an EMBL/GenBank/DDBJ whole genome shotgun (WGS) entry which is preliminary data.</text>
</comment>
<name>A0ABW5FP42_9PSEU</name>
<dbReference type="PANTHER" id="PTHR34989">
    <property type="entry name" value="PROTEIN HDED"/>
    <property type="match status" value="1"/>
</dbReference>
<dbReference type="InterPro" id="IPR005325">
    <property type="entry name" value="DUF308_memb"/>
</dbReference>
<feature type="transmembrane region" description="Helical" evidence="1">
    <location>
        <begin position="99"/>
        <end position="120"/>
    </location>
</feature>
<keyword evidence="1" id="KW-1133">Transmembrane helix</keyword>
<dbReference type="Proteomes" id="UP001597417">
    <property type="component" value="Unassembled WGS sequence"/>
</dbReference>
<dbReference type="RefSeq" id="WP_378263898.1">
    <property type="nucleotide sequence ID" value="NZ_JBHUKR010000006.1"/>
</dbReference>
<keyword evidence="1" id="KW-0812">Transmembrane</keyword>
<proteinExistence type="predicted"/>
<feature type="transmembrane region" description="Helical" evidence="1">
    <location>
        <begin position="16"/>
        <end position="38"/>
    </location>
</feature>
<reference evidence="3" key="1">
    <citation type="journal article" date="2019" name="Int. J. Syst. Evol. Microbiol.">
        <title>The Global Catalogue of Microorganisms (GCM) 10K type strain sequencing project: providing services to taxonomists for standard genome sequencing and annotation.</title>
        <authorList>
            <consortium name="The Broad Institute Genomics Platform"/>
            <consortium name="The Broad Institute Genome Sequencing Center for Infectious Disease"/>
            <person name="Wu L."/>
            <person name="Ma J."/>
        </authorList>
    </citation>
    <scope>NUCLEOTIDE SEQUENCE [LARGE SCALE GENOMIC DNA]</scope>
    <source>
        <strain evidence="3">CGMCC 4.7645</strain>
    </source>
</reference>
<organism evidence="2 3">
    <name type="scientific">Amycolatopsis pigmentata</name>
    <dbReference type="NCBI Taxonomy" id="450801"/>
    <lineage>
        <taxon>Bacteria</taxon>
        <taxon>Bacillati</taxon>
        <taxon>Actinomycetota</taxon>
        <taxon>Actinomycetes</taxon>
        <taxon>Pseudonocardiales</taxon>
        <taxon>Pseudonocardiaceae</taxon>
        <taxon>Amycolatopsis</taxon>
    </lineage>
</organism>
<evidence type="ECO:0000313" key="3">
    <source>
        <dbReference type="Proteomes" id="UP001597417"/>
    </source>
</evidence>
<dbReference type="EMBL" id="JBHUKR010000006">
    <property type="protein sequence ID" value="MFD2416790.1"/>
    <property type="molecule type" value="Genomic_DNA"/>
</dbReference>
<feature type="transmembrane region" description="Helical" evidence="1">
    <location>
        <begin position="132"/>
        <end position="151"/>
    </location>
</feature>
<sequence length="191" mass="21016">MNEPRTRPFPVPGVRVPWWVLLAVGVLWLVFGMVVLQFDLTSAKSIALAAGLLLVVTAFGQLVTAQAAHRWWWVHALLAALFFVGGMIALVWPDPTFHVLARLVAWFLFFKGCADLVVGLAVRADEVAERTLWWVFLVLAAVEIGLAFWAAGSFTRSAALLMLWIGLVAVVKGVTDIALAFGLRSWERHPG</sequence>
<feature type="transmembrane region" description="Helical" evidence="1">
    <location>
        <begin position="45"/>
        <end position="65"/>
    </location>
</feature>
<evidence type="ECO:0000313" key="2">
    <source>
        <dbReference type="EMBL" id="MFD2416790.1"/>
    </source>
</evidence>
<keyword evidence="1" id="KW-0472">Membrane</keyword>
<dbReference type="InterPro" id="IPR052712">
    <property type="entry name" value="Acid_resist_chaperone_HdeD"/>
</dbReference>
<keyword evidence="3" id="KW-1185">Reference proteome</keyword>
<feature type="transmembrane region" description="Helical" evidence="1">
    <location>
        <begin position="158"/>
        <end position="183"/>
    </location>
</feature>
<gene>
    <name evidence="2" type="ORF">ACFSXZ_10700</name>
</gene>
<accession>A0ABW5FP42</accession>
<dbReference type="PANTHER" id="PTHR34989:SF1">
    <property type="entry name" value="PROTEIN HDED"/>
    <property type="match status" value="1"/>
</dbReference>
<dbReference type="Pfam" id="PF03729">
    <property type="entry name" value="DUF308"/>
    <property type="match status" value="1"/>
</dbReference>
<evidence type="ECO:0000256" key="1">
    <source>
        <dbReference type="SAM" id="Phobius"/>
    </source>
</evidence>